<dbReference type="Pfam" id="PF00293">
    <property type="entry name" value="NUDIX"/>
    <property type="match status" value="1"/>
</dbReference>
<evidence type="ECO:0000256" key="3">
    <source>
        <dbReference type="ARBA" id="ARBA00006706"/>
    </source>
</evidence>
<dbReference type="Pfam" id="PF00348">
    <property type="entry name" value="polyprenyl_synt"/>
    <property type="match status" value="1"/>
</dbReference>
<dbReference type="UniPathway" id="UPA00059">
    <property type="reaction ID" value="UER00104"/>
</dbReference>
<evidence type="ECO:0000259" key="11">
    <source>
        <dbReference type="PROSITE" id="PS51462"/>
    </source>
</evidence>
<dbReference type="SFLD" id="SFLDS00005">
    <property type="entry name" value="Isoprenoid_Synthase_Type_I"/>
    <property type="match status" value="1"/>
</dbReference>
<evidence type="ECO:0000256" key="8">
    <source>
        <dbReference type="ARBA" id="ARBA00022842"/>
    </source>
</evidence>
<dbReference type="Gene3D" id="1.10.600.10">
    <property type="entry name" value="Farnesyl Diphosphate Synthase"/>
    <property type="match status" value="1"/>
</dbReference>
<evidence type="ECO:0000256" key="9">
    <source>
        <dbReference type="ARBA" id="ARBA00023229"/>
    </source>
</evidence>
<dbReference type="NCBIfam" id="TIGR02150">
    <property type="entry name" value="IPP_isom_1"/>
    <property type="match status" value="1"/>
</dbReference>
<protein>
    <recommendedName>
        <fullName evidence="5">isopentenyl-diphosphate Delta-isomerase</fullName>
        <ecNumber evidence="5">5.3.3.2</ecNumber>
    </recommendedName>
</protein>
<dbReference type="SUPFAM" id="SSF55811">
    <property type="entry name" value="Nudix"/>
    <property type="match status" value="1"/>
</dbReference>
<keyword evidence="8" id="KW-0460">Magnesium</keyword>
<evidence type="ECO:0000313" key="13">
    <source>
        <dbReference type="Proteomes" id="UP000248161"/>
    </source>
</evidence>
<keyword evidence="9" id="KW-0414">Isoprene biosynthesis</keyword>
<dbReference type="InterPro" id="IPR011876">
    <property type="entry name" value="IsopentenylPP_isomerase_typ1"/>
</dbReference>
<dbReference type="CDD" id="cd02885">
    <property type="entry name" value="NUDIX_IPP_Isomerase"/>
    <property type="match status" value="1"/>
</dbReference>
<evidence type="ECO:0000256" key="4">
    <source>
        <dbReference type="ARBA" id="ARBA00007579"/>
    </source>
</evidence>
<dbReference type="PROSITE" id="PS00444">
    <property type="entry name" value="POLYPRENYL_SYNTHASE_2"/>
    <property type="match status" value="1"/>
</dbReference>
<comment type="cofactor">
    <cofactor evidence="1">
        <name>Mg(2+)</name>
        <dbReference type="ChEBI" id="CHEBI:18420"/>
    </cofactor>
</comment>
<dbReference type="InterPro" id="IPR015797">
    <property type="entry name" value="NUDIX_hydrolase-like_dom_sf"/>
</dbReference>
<evidence type="ECO:0000256" key="7">
    <source>
        <dbReference type="ARBA" id="ARBA00022723"/>
    </source>
</evidence>
<evidence type="ECO:0000313" key="12">
    <source>
        <dbReference type="EMBL" id="PXF21925.1"/>
    </source>
</evidence>
<evidence type="ECO:0000256" key="5">
    <source>
        <dbReference type="ARBA" id="ARBA00012057"/>
    </source>
</evidence>
<accession>A0A2V3HSB6</accession>
<dbReference type="PROSITE" id="PS00723">
    <property type="entry name" value="POLYPRENYL_SYNTHASE_1"/>
    <property type="match status" value="1"/>
</dbReference>
<dbReference type="Proteomes" id="UP000248161">
    <property type="component" value="Unassembled WGS sequence"/>
</dbReference>
<evidence type="ECO:0000256" key="1">
    <source>
        <dbReference type="ARBA" id="ARBA00001946"/>
    </source>
</evidence>
<reference evidence="12 13" key="1">
    <citation type="journal article" date="2015" name="Nat. Commun.">
        <title>Genomic and transcriptomic evidence for scavenging of diverse organic compounds by widespread deep-sea archaea.</title>
        <authorList>
            <person name="Li M."/>
            <person name="Baker B.J."/>
            <person name="Anantharaman K."/>
            <person name="Jain S."/>
            <person name="Breier J.A."/>
            <person name="Dick G.J."/>
        </authorList>
    </citation>
    <scope>NUCLEOTIDE SEQUENCE [LARGE SCALE GENOMIC DNA]</scope>
    <source>
        <strain evidence="12">Cayman_51_deep</strain>
    </source>
</reference>
<name>A0A2V3HSB6_9ARCH</name>
<comment type="caution">
    <text evidence="12">The sequence shown here is derived from an EMBL/GenBank/DDBJ whole genome shotgun (WGS) entry which is preliminary data.</text>
</comment>
<dbReference type="EC" id="5.3.3.2" evidence="5"/>
<dbReference type="GO" id="GO:0004452">
    <property type="term" value="F:isopentenyl-diphosphate delta-isomerase activity"/>
    <property type="evidence" value="ECO:0007669"/>
    <property type="project" value="UniProtKB-EC"/>
</dbReference>
<dbReference type="InterPro" id="IPR033749">
    <property type="entry name" value="Polyprenyl_synt_CS"/>
</dbReference>
<dbReference type="SUPFAM" id="SSF48576">
    <property type="entry name" value="Terpenoid synthases"/>
    <property type="match status" value="1"/>
</dbReference>
<dbReference type="Gene3D" id="3.90.79.10">
    <property type="entry name" value="Nucleoside Triphosphate Pyrophosphohydrolase"/>
    <property type="match status" value="1"/>
</dbReference>
<organism evidence="12 13">
    <name type="scientific">Candidatus Thalassarchaeum betae</name>
    <dbReference type="NCBI Taxonomy" id="2599289"/>
    <lineage>
        <taxon>Archaea</taxon>
        <taxon>Methanobacteriati</taxon>
        <taxon>Thermoplasmatota</taxon>
        <taxon>Candidatus Poseidoniia</taxon>
        <taxon>Candidatus Poseidoniales</taxon>
        <taxon>Candidatus Thalassarchaeaceae</taxon>
        <taxon>Candidatus Thalassarchaeum</taxon>
    </lineage>
</organism>
<keyword evidence="10" id="KW-0413">Isomerase</keyword>
<dbReference type="InterPro" id="IPR000092">
    <property type="entry name" value="Polyprenyl_synt"/>
</dbReference>
<evidence type="ECO:0000256" key="10">
    <source>
        <dbReference type="ARBA" id="ARBA00023235"/>
    </source>
</evidence>
<dbReference type="GO" id="GO:0008299">
    <property type="term" value="P:isoprenoid biosynthetic process"/>
    <property type="evidence" value="ECO:0007669"/>
    <property type="project" value="UniProtKB-KW"/>
</dbReference>
<dbReference type="GO" id="GO:0046872">
    <property type="term" value="F:metal ion binding"/>
    <property type="evidence" value="ECO:0007669"/>
    <property type="project" value="UniProtKB-KW"/>
</dbReference>
<evidence type="ECO:0000256" key="2">
    <source>
        <dbReference type="ARBA" id="ARBA00004826"/>
    </source>
</evidence>
<dbReference type="CDD" id="cd00685">
    <property type="entry name" value="Trans_IPPS_HT"/>
    <property type="match status" value="1"/>
</dbReference>
<dbReference type="InterPro" id="IPR000086">
    <property type="entry name" value="NUDIX_hydrolase_dom"/>
</dbReference>
<gene>
    <name evidence="12" type="ORF">CXX69_02125</name>
</gene>
<dbReference type="GO" id="GO:0004659">
    <property type="term" value="F:prenyltransferase activity"/>
    <property type="evidence" value="ECO:0007669"/>
    <property type="project" value="InterPro"/>
</dbReference>
<keyword evidence="6" id="KW-0808">Transferase</keyword>
<dbReference type="PROSITE" id="PS51462">
    <property type="entry name" value="NUDIX"/>
    <property type="match status" value="1"/>
</dbReference>
<evidence type="ECO:0000256" key="6">
    <source>
        <dbReference type="ARBA" id="ARBA00022679"/>
    </source>
</evidence>
<proteinExistence type="inferred from homology"/>
<dbReference type="AlphaFoldDB" id="A0A2V3HSB6"/>
<comment type="pathway">
    <text evidence="2">Isoprenoid biosynthesis; dimethylallyl diphosphate biosynthesis; dimethylallyl diphosphate from isopentenyl diphosphate: step 1/1.</text>
</comment>
<dbReference type="GO" id="GO:0050992">
    <property type="term" value="P:dimethylallyl diphosphate biosynthetic process"/>
    <property type="evidence" value="ECO:0007669"/>
    <property type="project" value="UniProtKB-UniPathway"/>
</dbReference>
<dbReference type="InterPro" id="IPR008949">
    <property type="entry name" value="Isoprenoid_synthase_dom_sf"/>
</dbReference>
<comment type="similarity">
    <text evidence="3">Belongs to the FPP/GGPP synthase family.</text>
</comment>
<keyword evidence="7" id="KW-0479">Metal-binding</keyword>
<dbReference type="PANTHER" id="PTHR12001">
    <property type="entry name" value="GERANYLGERANYL PYROPHOSPHATE SYNTHASE"/>
    <property type="match status" value="1"/>
</dbReference>
<dbReference type="NCBIfam" id="NF002995">
    <property type="entry name" value="PRK03759.1"/>
    <property type="match status" value="1"/>
</dbReference>
<comment type="similarity">
    <text evidence="4">Belongs to the IPP isomerase type 1 family.</text>
</comment>
<dbReference type="SFLD" id="SFLDG01017">
    <property type="entry name" value="Polyprenyl_Transferase_Like"/>
    <property type="match status" value="1"/>
</dbReference>
<dbReference type="PANTHER" id="PTHR12001:SF85">
    <property type="entry name" value="SHORT CHAIN ISOPRENYL DIPHOSPHATE SYNTHASE"/>
    <property type="match status" value="1"/>
</dbReference>
<feature type="domain" description="Nudix hydrolase" evidence="11">
    <location>
        <begin position="59"/>
        <end position="209"/>
    </location>
</feature>
<sequence length="575" mass="63102">MRAVSRLSGSMDGADLTEVLQGHDDDQAGMMEERCILVDSEDQSTGSLSKIECHLGQGHRHRAFSVVLFDSRGRLLIQRRASEKITFPGVWANTCCSHPLDIPGENADSPGGVIAAACRKLEQELGIPKSVTSRWNFNHIGSFEYRCRWNQSWVEHEIDHVLIVQAEAEIHPNPNEISETRWLDPEDIGEMMNGAGHWGGTVIAPWFKMIWEHFLSPQYPDIDSIAKSAREEIVRCGELTIDSPSAIPGQSFLDALGSHRNRVEGVIMDSLGKMQQERLHGAMTHLFAGGGKRLRAIIPRLVGEAVGEAHDGHYTLGASIEIIHNFTLVHDDIIDQDPIRRGLDAVHVAYDDATAINAGDAMLAVGFEILAESPEIDADKLAFLVSAIGEMVRKVAEGQQDDIEFEQRNTVTEEDYIAMITGKTSAMFETCARTGAILAGASDEIVDNMAIWGLNLGLCFQLMDDLIDITGDTETLGKPAGSDVVHGKRTLIAIHALASGLDLPNFRKVYGAGDCSDDDLAAAIRELQESGSTAYARNRAMHHHSLAHRSLELLDDNPAVQVLKELTDFQLIRIN</sequence>
<dbReference type="EMBL" id="PSPG01000004">
    <property type="protein sequence ID" value="PXF21925.1"/>
    <property type="molecule type" value="Genomic_DNA"/>
</dbReference>